<evidence type="ECO:0000259" key="1">
    <source>
        <dbReference type="PROSITE" id="PS50943"/>
    </source>
</evidence>
<protein>
    <recommendedName>
        <fullName evidence="1">HTH cro/C1-type domain-containing protein</fullName>
    </recommendedName>
</protein>
<dbReference type="Proteomes" id="UP001462502">
    <property type="component" value="Unassembled WGS sequence"/>
</dbReference>
<dbReference type="CDD" id="cd00093">
    <property type="entry name" value="HTH_XRE"/>
    <property type="match status" value="1"/>
</dbReference>
<dbReference type="PROSITE" id="PS50943">
    <property type="entry name" value="HTH_CROC1"/>
    <property type="match status" value="1"/>
</dbReference>
<dbReference type="InterPro" id="IPR010982">
    <property type="entry name" value="Lambda_DNA-bd_dom_sf"/>
</dbReference>
<dbReference type="Gene3D" id="1.10.260.40">
    <property type="entry name" value="lambda repressor-like DNA-binding domains"/>
    <property type="match status" value="1"/>
</dbReference>
<organism evidence="2 3">
    <name type="scientific">Chromobacterium phragmitis</name>
    <dbReference type="NCBI Taxonomy" id="2202141"/>
    <lineage>
        <taxon>Bacteria</taxon>
        <taxon>Pseudomonadati</taxon>
        <taxon>Pseudomonadota</taxon>
        <taxon>Betaproteobacteria</taxon>
        <taxon>Neisseriales</taxon>
        <taxon>Chromobacteriaceae</taxon>
        <taxon>Chromobacterium</taxon>
    </lineage>
</organism>
<dbReference type="SUPFAM" id="SSF47413">
    <property type="entry name" value="lambda repressor-like DNA-binding domains"/>
    <property type="match status" value="1"/>
</dbReference>
<dbReference type="EMBL" id="JBDXMI010000008">
    <property type="protein sequence ID" value="MEO9387122.1"/>
    <property type="molecule type" value="Genomic_DNA"/>
</dbReference>
<evidence type="ECO:0000313" key="3">
    <source>
        <dbReference type="Proteomes" id="UP001462502"/>
    </source>
</evidence>
<comment type="caution">
    <text evidence="2">The sequence shown here is derived from an EMBL/GenBank/DDBJ whole genome shotgun (WGS) entry which is preliminary data.</text>
</comment>
<sequence length="126" mass="13581">MTSAQPDNIREKIAQRILQERKRLRLTQQTAADQTGVSREMWGRYERGDALPGGEPLLGFALAGADIQFILAGTQSQKFTPSSVHQAVLDAVYLLSLEDRVDSGQLASAVVKILSSTGAVQSASQP</sequence>
<gene>
    <name evidence="2" type="ORF">ABI908_23795</name>
</gene>
<dbReference type="SMART" id="SM00530">
    <property type="entry name" value="HTH_XRE"/>
    <property type="match status" value="1"/>
</dbReference>
<name>A0ABV0J0S0_9NEIS</name>
<reference evidence="2 3" key="1">
    <citation type="submission" date="2024-05" db="EMBL/GenBank/DDBJ databases">
        <authorList>
            <person name="De Oliveira J.P."/>
            <person name="Noriler S.A."/>
            <person name="De Oliveira A.G."/>
            <person name="Sipoli D.S."/>
        </authorList>
    </citation>
    <scope>NUCLEOTIDE SEQUENCE [LARGE SCALE GENOMIC DNA]</scope>
    <source>
        <strain evidence="2 3">LABIM192</strain>
    </source>
</reference>
<dbReference type="RefSeq" id="WP_347938017.1">
    <property type="nucleotide sequence ID" value="NZ_JBDXMI010000008.1"/>
</dbReference>
<proteinExistence type="predicted"/>
<evidence type="ECO:0000313" key="2">
    <source>
        <dbReference type="EMBL" id="MEO9387122.1"/>
    </source>
</evidence>
<keyword evidence="3" id="KW-1185">Reference proteome</keyword>
<dbReference type="InterPro" id="IPR001387">
    <property type="entry name" value="Cro/C1-type_HTH"/>
</dbReference>
<accession>A0ABV0J0S0</accession>
<feature type="domain" description="HTH cro/C1-type" evidence="1">
    <location>
        <begin position="17"/>
        <end position="52"/>
    </location>
</feature>